<accession>A0A9D1S527</accession>
<dbReference type="PIRSF" id="PIRSF027391">
    <property type="entry name" value="Hpre_diP_synt_I"/>
    <property type="match status" value="1"/>
</dbReference>
<dbReference type="InterPro" id="IPR010898">
    <property type="entry name" value="Hpre_diP_synth_I"/>
</dbReference>
<dbReference type="EMBL" id="DVNK01000059">
    <property type="protein sequence ID" value="HIU47569.1"/>
    <property type="molecule type" value="Genomic_DNA"/>
</dbReference>
<dbReference type="AlphaFoldDB" id="A0A9D1S527"/>
<evidence type="ECO:0000313" key="2">
    <source>
        <dbReference type="EMBL" id="HIU47569.1"/>
    </source>
</evidence>
<reference evidence="2" key="2">
    <citation type="journal article" date="2021" name="PeerJ">
        <title>Extensive microbial diversity within the chicken gut microbiome revealed by metagenomics and culture.</title>
        <authorList>
            <person name="Gilroy R."/>
            <person name="Ravi A."/>
            <person name="Getino M."/>
            <person name="Pursley I."/>
            <person name="Horton D.L."/>
            <person name="Alikhan N.F."/>
            <person name="Baker D."/>
            <person name="Gharbi K."/>
            <person name="Hall N."/>
            <person name="Watson M."/>
            <person name="Adriaenssens E.M."/>
            <person name="Foster-Nyarko E."/>
            <person name="Jarju S."/>
            <person name="Secka A."/>
            <person name="Antonio M."/>
            <person name="Oren A."/>
            <person name="Chaudhuri R.R."/>
            <person name="La Ragione R."/>
            <person name="Hildebrand F."/>
            <person name="Pallen M.J."/>
        </authorList>
    </citation>
    <scope>NUCLEOTIDE SEQUENCE</scope>
    <source>
        <strain evidence="2">ChiSxjej2B14-8506</strain>
    </source>
</reference>
<proteinExistence type="predicted"/>
<reference evidence="2" key="1">
    <citation type="submission" date="2020-10" db="EMBL/GenBank/DDBJ databases">
        <authorList>
            <person name="Gilroy R."/>
        </authorList>
    </citation>
    <scope>NUCLEOTIDE SEQUENCE</scope>
    <source>
        <strain evidence="2">ChiSxjej2B14-8506</strain>
    </source>
</reference>
<feature type="transmembrane region" description="Helical" evidence="1">
    <location>
        <begin position="132"/>
        <end position="158"/>
    </location>
</feature>
<evidence type="ECO:0000256" key="1">
    <source>
        <dbReference type="SAM" id="Phobius"/>
    </source>
</evidence>
<name>A0A9D1S527_9FIRM</name>
<gene>
    <name evidence="2" type="ORF">IAC59_10000</name>
</gene>
<feature type="transmembrane region" description="Helical" evidence="1">
    <location>
        <begin position="66"/>
        <end position="90"/>
    </location>
</feature>
<dbReference type="Pfam" id="PF07456">
    <property type="entry name" value="Hpre_diP_synt_I"/>
    <property type="match status" value="1"/>
</dbReference>
<feature type="transmembrane region" description="Helical" evidence="1">
    <location>
        <begin position="102"/>
        <end position="126"/>
    </location>
</feature>
<comment type="caution">
    <text evidence="2">The sequence shown here is derived from an EMBL/GenBank/DDBJ whole genome shotgun (WGS) entry which is preliminary data.</text>
</comment>
<sequence length="170" mass="17560">MRLRVKDIALRGVLVALAVIVGYLEQFIPLPVAAPGVKLGLANVVTVTALYLMGWRAALNVSVARVLLSGFAFSGVSAMLYALAGALAALAGMALMVRCRAFSIIGVSVMGALLHNAAQYVVAAAIVRTAGLLSYLPVLLIAGTLTGIVVGVVAHVLVERLEGIVMRKAP</sequence>
<protein>
    <submittedName>
        <fullName evidence="2">Gx transporter family protein</fullName>
    </submittedName>
</protein>
<dbReference type="InterPro" id="IPR014535">
    <property type="entry name" value="Hpre_diP_synt_I"/>
</dbReference>
<dbReference type="Proteomes" id="UP000824123">
    <property type="component" value="Unassembled WGS sequence"/>
</dbReference>
<dbReference type="Gene3D" id="1.10.1760.20">
    <property type="match status" value="1"/>
</dbReference>
<keyword evidence="1" id="KW-0812">Transmembrane</keyword>
<keyword evidence="1" id="KW-1133">Transmembrane helix</keyword>
<evidence type="ECO:0000313" key="3">
    <source>
        <dbReference type="Proteomes" id="UP000824123"/>
    </source>
</evidence>
<organism evidence="2 3">
    <name type="scientific">Candidatus Fimadaptatus faecigallinarum</name>
    <dbReference type="NCBI Taxonomy" id="2840814"/>
    <lineage>
        <taxon>Bacteria</taxon>
        <taxon>Bacillati</taxon>
        <taxon>Bacillota</taxon>
        <taxon>Clostridia</taxon>
        <taxon>Eubacteriales</taxon>
        <taxon>Candidatus Fimadaptatus</taxon>
    </lineage>
</organism>
<keyword evidence="1" id="KW-0472">Membrane</keyword>